<organism evidence="2 3">
    <name type="scientific">Pedobacter montanisoli</name>
    <dbReference type="NCBI Taxonomy" id="2923277"/>
    <lineage>
        <taxon>Bacteria</taxon>
        <taxon>Pseudomonadati</taxon>
        <taxon>Bacteroidota</taxon>
        <taxon>Sphingobacteriia</taxon>
        <taxon>Sphingobacteriales</taxon>
        <taxon>Sphingobacteriaceae</taxon>
        <taxon>Pedobacter</taxon>
    </lineage>
</organism>
<keyword evidence="3" id="KW-1185">Reference proteome</keyword>
<evidence type="ECO:0000313" key="3">
    <source>
        <dbReference type="Proteomes" id="UP001165460"/>
    </source>
</evidence>
<reference evidence="2" key="1">
    <citation type="submission" date="2022-03" db="EMBL/GenBank/DDBJ databases">
        <authorList>
            <person name="Woo C.Y."/>
        </authorList>
    </citation>
    <scope>NUCLEOTIDE SEQUENCE</scope>
    <source>
        <strain evidence="2">CYS-01</strain>
    </source>
</reference>
<proteinExistence type="predicted"/>
<comment type="caution">
    <text evidence="2">The sequence shown here is derived from an EMBL/GenBank/DDBJ whole genome shotgun (WGS) entry which is preliminary data.</text>
</comment>
<feature type="signal peptide" evidence="1">
    <location>
        <begin position="1"/>
        <end position="20"/>
    </location>
</feature>
<accession>A0ABS9ZUB4</accession>
<evidence type="ECO:0000313" key="2">
    <source>
        <dbReference type="EMBL" id="MCJ0741898.1"/>
    </source>
</evidence>
<protein>
    <submittedName>
        <fullName evidence="2">DUF4397 domain-containing protein</fullName>
    </submittedName>
</protein>
<sequence>MKKLKIIVAALSVFSIACFIGCEKNAVEDITVPYNGALFKFYNFALSSPTVNAYANNTKFTAIASLTGVESAAGTSAGGVAPARGYSLVQAGSNIVFRVVTPSTMAASTTTGFGPNLEIAAVTASIEDGKNYSFYASGVFNKTTQKADCFIIEDKLPQPDSSASYIRLVNPGHNTSTLSLEITRTLKLPDGSTITEVTTPITGVPYKAASPFVKVAPGSYSLKLTDQATGKSVTRAATGFAKNRVYTFTLRGDLISGVASSPTLFLDFTENR</sequence>
<feature type="chain" id="PRO_5045410474" evidence="1">
    <location>
        <begin position="21"/>
        <end position="272"/>
    </location>
</feature>
<dbReference type="RefSeq" id="WP_243359573.1">
    <property type="nucleotide sequence ID" value="NZ_JALGBH010000001.1"/>
</dbReference>
<dbReference type="Proteomes" id="UP001165460">
    <property type="component" value="Unassembled WGS sequence"/>
</dbReference>
<evidence type="ECO:0000256" key="1">
    <source>
        <dbReference type="SAM" id="SignalP"/>
    </source>
</evidence>
<name>A0ABS9ZUB4_9SPHI</name>
<keyword evidence="1" id="KW-0732">Signal</keyword>
<gene>
    <name evidence="2" type="ORF">MMF97_04170</name>
</gene>
<dbReference type="PROSITE" id="PS51257">
    <property type="entry name" value="PROKAR_LIPOPROTEIN"/>
    <property type="match status" value="1"/>
</dbReference>
<dbReference type="EMBL" id="JALGBH010000001">
    <property type="protein sequence ID" value="MCJ0741898.1"/>
    <property type="molecule type" value="Genomic_DNA"/>
</dbReference>